<protein>
    <submittedName>
        <fullName evidence="2">Uncharacterized protein</fullName>
    </submittedName>
</protein>
<evidence type="ECO:0000313" key="2">
    <source>
        <dbReference type="EMBL" id="VFK18255.1"/>
    </source>
</evidence>
<evidence type="ECO:0000256" key="1">
    <source>
        <dbReference type="SAM" id="MobiDB-lite"/>
    </source>
</evidence>
<feature type="region of interest" description="Disordered" evidence="1">
    <location>
        <begin position="37"/>
        <end position="64"/>
    </location>
</feature>
<dbReference type="EMBL" id="CAADFK010000137">
    <property type="protein sequence ID" value="VFK18255.1"/>
    <property type="molecule type" value="Genomic_DNA"/>
</dbReference>
<sequence>MDIVKRILSCGKSESDHYLVYFPLGFALLLTYRENKNSGQPGNAATCQRTATAGSSPEKGVVRRSEVDNDFEAKAEETQTNECNEVKGVCPEFDT</sequence>
<organism evidence="2">
    <name type="scientific">Candidatus Kentrum sp. LPFa</name>
    <dbReference type="NCBI Taxonomy" id="2126335"/>
    <lineage>
        <taxon>Bacteria</taxon>
        <taxon>Pseudomonadati</taxon>
        <taxon>Pseudomonadota</taxon>
        <taxon>Gammaproteobacteria</taxon>
        <taxon>Candidatus Kentrum</taxon>
    </lineage>
</organism>
<name>A0A450WMJ8_9GAMM</name>
<feature type="compositionally biased region" description="Polar residues" evidence="1">
    <location>
        <begin position="37"/>
        <end position="55"/>
    </location>
</feature>
<gene>
    <name evidence="2" type="ORF">BECKLPF1236B_GA0070989_11373</name>
</gene>
<proteinExistence type="predicted"/>
<reference evidence="2" key="1">
    <citation type="submission" date="2019-02" db="EMBL/GenBank/DDBJ databases">
        <authorList>
            <person name="Gruber-Vodicka R. H."/>
            <person name="Seah K. B. B."/>
        </authorList>
    </citation>
    <scope>NUCLEOTIDE SEQUENCE</scope>
    <source>
        <strain evidence="2">BECK_S313</strain>
    </source>
</reference>
<dbReference type="AlphaFoldDB" id="A0A450WMJ8"/>
<accession>A0A450WMJ8</accession>